<accession>A0A7L4YNW7</accession>
<proteinExistence type="predicted"/>
<evidence type="ECO:0000256" key="1">
    <source>
        <dbReference type="SAM" id="SignalP"/>
    </source>
</evidence>
<dbReference type="Proteomes" id="UP000463857">
    <property type="component" value="Chromosome"/>
</dbReference>
<keyword evidence="3" id="KW-1185">Reference proteome</keyword>
<gene>
    <name evidence="2" type="ORF">EK0264_11025</name>
</gene>
<protein>
    <recommendedName>
        <fullName evidence="4">DUF732 domain-containing protein</fullName>
    </recommendedName>
</protein>
<evidence type="ECO:0000313" key="2">
    <source>
        <dbReference type="EMBL" id="QHC00768.1"/>
    </source>
</evidence>
<feature type="chain" id="PRO_5038972970" description="DUF732 domain-containing protein" evidence="1">
    <location>
        <begin position="19"/>
        <end position="101"/>
    </location>
</feature>
<dbReference type="RefSeq" id="WP_159545578.1">
    <property type="nucleotide sequence ID" value="NZ_CP047156.1"/>
</dbReference>
<dbReference type="EMBL" id="CP047156">
    <property type="protein sequence ID" value="QHC00768.1"/>
    <property type="molecule type" value="Genomic_DNA"/>
</dbReference>
<evidence type="ECO:0008006" key="4">
    <source>
        <dbReference type="Google" id="ProtNLM"/>
    </source>
</evidence>
<name>A0A7L4YNW7_9ACTN</name>
<dbReference type="OrthoDB" id="5196161at2"/>
<evidence type="ECO:0000313" key="3">
    <source>
        <dbReference type="Proteomes" id="UP000463857"/>
    </source>
</evidence>
<dbReference type="AlphaFoldDB" id="A0A7L4YNW7"/>
<sequence>MKKFAAAALVVAPMMLLAGCSKPSQDELHKSLVDDAEAQGAPPEVATAFADCAAPKLYEELSASSLNTIVENGLGPDTKVSEDDKKAGDKIVADCVTEAGG</sequence>
<reference evidence="2 3" key="1">
    <citation type="journal article" date="2018" name="Int. J. Syst. Evol. Microbiol.">
        <title>Epidermidibacterium keratini gen. nov., sp. nov., a member of the family Sporichthyaceae, isolated from keratin epidermis.</title>
        <authorList>
            <person name="Lee D.G."/>
            <person name="Trujillo M.E."/>
            <person name="Kang S."/>
            <person name="Nam J.J."/>
            <person name="Kim Y.J."/>
        </authorList>
    </citation>
    <scope>NUCLEOTIDE SEQUENCE [LARGE SCALE GENOMIC DNA]</scope>
    <source>
        <strain evidence="2 3">EPI-7</strain>
    </source>
</reference>
<organism evidence="2 3">
    <name type="scientific">Epidermidibacterium keratini</name>
    <dbReference type="NCBI Taxonomy" id="1891644"/>
    <lineage>
        <taxon>Bacteria</taxon>
        <taxon>Bacillati</taxon>
        <taxon>Actinomycetota</taxon>
        <taxon>Actinomycetes</taxon>
        <taxon>Sporichthyales</taxon>
        <taxon>Sporichthyaceae</taxon>
        <taxon>Epidermidibacterium</taxon>
    </lineage>
</organism>
<dbReference type="InParanoid" id="A0A7L4YNW7"/>
<keyword evidence="1" id="KW-0732">Signal</keyword>
<dbReference type="KEGG" id="eke:EK0264_11025"/>
<dbReference type="PROSITE" id="PS51257">
    <property type="entry name" value="PROKAR_LIPOPROTEIN"/>
    <property type="match status" value="1"/>
</dbReference>
<feature type="signal peptide" evidence="1">
    <location>
        <begin position="1"/>
        <end position="18"/>
    </location>
</feature>